<evidence type="ECO:0000313" key="1">
    <source>
        <dbReference type="EMBL" id="AMP02666.1"/>
    </source>
</evidence>
<dbReference type="AlphaFoldDB" id="A0A127PY21"/>
<organism evidence="1 2">
    <name type="scientific">Collimonas pratensis</name>
    <dbReference type="NCBI Taxonomy" id="279113"/>
    <lineage>
        <taxon>Bacteria</taxon>
        <taxon>Pseudomonadati</taxon>
        <taxon>Pseudomonadota</taxon>
        <taxon>Betaproteobacteria</taxon>
        <taxon>Burkholderiales</taxon>
        <taxon>Oxalobacteraceae</taxon>
        <taxon>Collimonas</taxon>
    </lineage>
</organism>
<sequence>MLLVLRCLRNILPRRPCGLAETDINKSHYSTLQVTLSNVNIAPSVAT</sequence>
<dbReference type="PATRIC" id="fig|279113.9.peg.273"/>
<dbReference type="STRING" id="279113.CPter91_0267"/>
<accession>A0A127PY21</accession>
<dbReference type="KEGG" id="cpra:CPter91_0267"/>
<proteinExistence type="predicted"/>
<dbReference type="Proteomes" id="UP000074561">
    <property type="component" value="Chromosome"/>
</dbReference>
<name>A0A127PY21_9BURK</name>
<evidence type="ECO:0000313" key="2">
    <source>
        <dbReference type="Proteomes" id="UP000074561"/>
    </source>
</evidence>
<gene>
    <name evidence="1" type="ORF">CPter91_0267</name>
</gene>
<dbReference type="EMBL" id="CP013234">
    <property type="protein sequence ID" value="AMP02666.1"/>
    <property type="molecule type" value="Genomic_DNA"/>
</dbReference>
<reference evidence="1 2" key="1">
    <citation type="submission" date="2015-11" db="EMBL/GenBank/DDBJ databases">
        <title>Exploring the genomic traits of fungus-feeding bacterial genus Collimonas.</title>
        <authorList>
            <person name="Song C."/>
            <person name="Schmidt R."/>
            <person name="de Jager V."/>
            <person name="Krzyzanowska D."/>
            <person name="Jongedijk E."/>
            <person name="Cankar K."/>
            <person name="Beekwilder J."/>
            <person name="van Veen A."/>
            <person name="de Boer W."/>
            <person name="van Veen J.A."/>
            <person name="Garbeva P."/>
        </authorList>
    </citation>
    <scope>NUCLEOTIDE SEQUENCE [LARGE SCALE GENOMIC DNA]</scope>
    <source>
        <strain evidence="1 2">Ter91</strain>
    </source>
</reference>
<protein>
    <submittedName>
        <fullName evidence="1">Uncharacterized protein</fullName>
    </submittedName>
</protein>